<dbReference type="KEGG" id="lcf:108875205"/>
<dbReference type="SMART" id="SM00367">
    <property type="entry name" value="LRR_CC"/>
    <property type="match status" value="15"/>
</dbReference>
<evidence type="ECO:0000313" key="3">
    <source>
        <dbReference type="Proteomes" id="UP000694890"/>
    </source>
</evidence>
<dbReference type="InterPro" id="IPR001810">
    <property type="entry name" value="F-box_dom"/>
</dbReference>
<dbReference type="Pfam" id="PF12937">
    <property type="entry name" value="F-box-like"/>
    <property type="match status" value="1"/>
</dbReference>
<dbReference type="SMART" id="SM00256">
    <property type="entry name" value="FBOX"/>
    <property type="match status" value="1"/>
</dbReference>
<sequence>MAVANTEPVLKECDLKHCLPQIYKALLTASCLSCPSDPIQFLKNTLLAFQGHDSLQDVDWHKFVVDAKQLTATTTSLTCRTVDTAYMDPDDNMLSFCLFEKAYTCYRKSLTSSYFRKWKRFTAQSKRDTVELALKMDETKRHFERKCQRVALTKWLNWAKLRKKKQAAATEKLERLINACRLKRIIAAWCNVAKDSKRTKEYFKKLEMGFIEISNKDHQIGCDGLSVLPSSLSLKIFQYLELRDWLNCAKVCCTWKAIIQSGTLWSQINFSVEKDWITDSTMKQILQNYSIFVTHLNLRGCTSLTWPSLKCIVECRDLQELNVSECFNVTDMMVQRIVEGCPCLLYLNLSCTLVTNNTLRELSRNCLNLQYLSLAYCYRFTDKGFLYLTTGKGCHKLIHLNLSGCTQMTVNGFKYISTGCPSLKEVVIDDMPTLSDSCVVALLARCHCLSAISLLDASHLSDVAFKAIAEVATLKTFSTEGNNQLSDVSWKALCSSSQGLRRLHAAECPRMTDTSLKSVATLKNLQYLDISLCNKVSDVGIKYLTEGSSVTKLRELNISHCSYITDISVMRIAQRLCKLHHLNLSYCERLTDTSLEWLSGSSISSLDISGCNIQDQGLAAVEGVRLRKLVLAECVYITDIGIEKLCKNVRDLEHVDVSHCVALSDPAIRAISFYCRGLVTLQMAGCPKMTDMAVQYLTSGSQYLRELDVSGCVLLTDRTPRHLERICPPLCSITMTCCRGISRRAALKLQPRVEHWEHSNDYSPYWFGYNMGQIVPPVTRPIKTDDTWEVVEKHSMITRAASTERI</sequence>
<dbReference type="Pfam" id="PF25372">
    <property type="entry name" value="DUF7885"/>
    <property type="match status" value="2"/>
</dbReference>
<gene>
    <name evidence="4" type="primary">fbxl13</name>
</gene>
<dbReference type="Proteomes" id="UP000694890">
    <property type="component" value="Linkage group LG10"/>
</dbReference>
<dbReference type="InterPro" id="IPR057207">
    <property type="entry name" value="FBXL15_LRR"/>
</dbReference>
<keyword evidence="1" id="KW-0433">Leucine-rich repeat</keyword>
<dbReference type="PANTHER" id="PTHR13318">
    <property type="entry name" value="PARTNER OF PAIRED, ISOFORM B-RELATED"/>
    <property type="match status" value="1"/>
</dbReference>
<evidence type="ECO:0000313" key="4">
    <source>
        <dbReference type="RefSeq" id="XP_018519477.1"/>
    </source>
</evidence>
<organism evidence="3 4">
    <name type="scientific">Lates calcarifer</name>
    <name type="common">Barramundi</name>
    <name type="synonym">Holocentrus calcarifer</name>
    <dbReference type="NCBI Taxonomy" id="8187"/>
    <lineage>
        <taxon>Eukaryota</taxon>
        <taxon>Metazoa</taxon>
        <taxon>Chordata</taxon>
        <taxon>Craniata</taxon>
        <taxon>Vertebrata</taxon>
        <taxon>Euteleostomi</taxon>
        <taxon>Actinopterygii</taxon>
        <taxon>Neopterygii</taxon>
        <taxon>Teleostei</taxon>
        <taxon>Neoteleostei</taxon>
        <taxon>Acanthomorphata</taxon>
        <taxon>Carangaria</taxon>
        <taxon>Carangaria incertae sedis</taxon>
        <taxon>Centropomidae</taxon>
        <taxon>Lates</taxon>
    </lineage>
</organism>
<feature type="domain" description="F-box" evidence="2">
    <location>
        <begin position="222"/>
        <end position="268"/>
    </location>
</feature>
<reference evidence="4" key="1">
    <citation type="submission" date="2025-08" db="UniProtKB">
        <authorList>
            <consortium name="RefSeq"/>
        </authorList>
    </citation>
    <scope>IDENTIFICATION</scope>
    <source>
        <tissue evidence="4">Brain</tissue>
    </source>
</reference>
<dbReference type="PANTHER" id="PTHR13318:SF275">
    <property type="entry name" value="F-BOX DOMAIN-CONTAINING PROTEIN"/>
    <property type="match status" value="1"/>
</dbReference>
<dbReference type="GeneID" id="108875205"/>
<dbReference type="InterPro" id="IPR032675">
    <property type="entry name" value="LRR_dom_sf"/>
</dbReference>
<dbReference type="Pfam" id="PF13516">
    <property type="entry name" value="LRR_6"/>
    <property type="match status" value="1"/>
</dbReference>
<dbReference type="AlphaFoldDB" id="A0AAJ7LE02"/>
<dbReference type="CTD" id="222235"/>
<dbReference type="RefSeq" id="XP_018519477.1">
    <property type="nucleotide sequence ID" value="XM_018663961.2"/>
</dbReference>
<name>A0AAJ7LE02_LATCA</name>
<dbReference type="GO" id="GO:0031146">
    <property type="term" value="P:SCF-dependent proteasomal ubiquitin-dependent protein catabolic process"/>
    <property type="evidence" value="ECO:0007669"/>
    <property type="project" value="TreeGrafter"/>
</dbReference>
<dbReference type="SUPFAM" id="SSF52047">
    <property type="entry name" value="RNI-like"/>
    <property type="match status" value="2"/>
</dbReference>
<dbReference type="PROSITE" id="PS50181">
    <property type="entry name" value="FBOX"/>
    <property type="match status" value="1"/>
</dbReference>
<protein>
    <submittedName>
        <fullName evidence="4">LOW QUALITY PROTEIN: dynein regulatory complex subunit 6</fullName>
    </submittedName>
</protein>
<accession>A0AAJ7LE02</accession>
<dbReference type="Gene3D" id="3.80.10.10">
    <property type="entry name" value="Ribonuclease Inhibitor"/>
    <property type="match status" value="3"/>
</dbReference>
<dbReference type="GO" id="GO:0019005">
    <property type="term" value="C:SCF ubiquitin ligase complex"/>
    <property type="evidence" value="ECO:0007669"/>
    <property type="project" value="TreeGrafter"/>
</dbReference>
<evidence type="ECO:0000259" key="2">
    <source>
        <dbReference type="PROSITE" id="PS50181"/>
    </source>
</evidence>
<dbReference type="FunFam" id="3.80.10.10:FF:000134">
    <property type="entry name" value="F-box and leucine rich repeat protein 13"/>
    <property type="match status" value="1"/>
</dbReference>
<evidence type="ECO:0000256" key="1">
    <source>
        <dbReference type="ARBA" id="ARBA00022614"/>
    </source>
</evidence>
<proteinExistence type="predicted"/>
<dbReference type="InterPro" id="IPR006553">
    <property type="entry name" value="Leu-rich_rpt_Cys-con_subtyp"/>
</dbReference>
<dbReference type="InterPro" id="IPR001611">
    <property type="entry name" value="Leu-rich_rpt"/>
</dbReference>